<evidence type="ECO:0000313" key="3">
    <source>
        <dbReference type="Proteomes" id="UP001237642"/>
    </source>
</evidence>
<evidence type="ECO:0000256" key="1">
    <source>
        <dbReference type="SAM" id="MobiDB-lite"/>
    </source>
</evidence>
<evidence type="ECO:0000313" key="2">
    <source>
        <dbReference type="EMBL" id="KAK1396791.1"/>
    </source>
</evidence>
<sequence length="103" mass="11550">MQLGKFKTANKEDEHVKKNNEEKNVNNIPDKAPVNEPSHDQSKEGLHLNDNWNTPEETLKGVESYGMVSETDAVDSGIISIAREIQKDHSIDDVMTEQLMSSV</sequence>
<reference evidence="2" key="2">
    <citation type="submission" date="2023-05" db="EMBL/GenBank/DDBJ databases">
        <authorList>
            <person name="Schelkunov M.I."/>
        </authorList>
    </citation>
    <scope>NUCLEOTIDE SEQUENCE</scope>
    <source>
        <strain evidence="2">Hsosn_3</strain>
        <tissue evidence="2">Leaf</tissue>
    </source>
</reference>
<gene>
    <name evidence="2" type="ORF">POM88_006654</name>
</gene>
<proteinExistence type="predicted"/>
<reference evidence="2" key="1">
    <citation type="submission" date="2023-02" db="EMBL/GenBank/DDBJ databases">
        <title>Genome of toxic invasive species Heracleum sosnowskyi carries increased number of genes despite the absence of recent whole-genome duplications.</title>
        <authorList>
            <person name="Schelkunov M."/>
            <person name="Shtratnikova V."/>
            <person name="Makarenko M."/>
            <person name="Klepikova A."/>
            <person name="Omelchenko D."/>
            <person name="Novikova G."/>
            <person name="Obukhova E."/>
            <person name="Bogdanov V."/>
            <person name="Penin A."/>
            <person name="Logacheva M."/>
        </authorList>
    </citation>
    <scope>NUCLEOTIDE SEQUENCE</scope>
    <source>
        <strain evidence="2">Hsosn_3</strain>
        <tissue evidence="2">Leaf</tissue>
    </source>
</reference>
<feature type="region of interest" description="Disordered" evidence="1">
    <location>
        <begin position="1"/>
        <end position="54"/>
    </location>
</feature>
<accession>A0AAD8J5V6</accession>
<dbReference type="EMBL" id="JAUIZM010000002">
    <property type="protein sequence ID" value="KAK1396791.1"/>
    <property type="molecule type" value="Genomic_DNA"/>
</dbReference>
<comment type="caution">
    <text evidence="2">The sequence shown here is derived from an EMBL/GenBank/DDBJ whole genome shotgun (WGS) entry which is preliminary data.</text>
</comment>
<dbReference type="AlphaFoldDB" id="A0AAD8J5V6"/>
<keyword evidence="3" id="KW-1185">Reference proteome</keyword>
<feature type="compositionally biased region" description="Basic and acidic residues" evidence="1">
    <location>
        <begin position="37"/>
        <end position="47"/>
    </location>
</feature>
<organism evidence="2 3">
    <name type="scientific">Heracleum sosnowskyi</name>
    <dbReference type="NCBI Taxonomy" id="360622"/>
    <lineage>
        <taxon>Eukaryota</taxon>
        <taxon>Viridiplantae</taxon>
        <taxon>Streptophyta</taxon>
        <taxon>Embryophyta</taxon>
        <taxon>Tracheophyta</taxon>
        <taxon>Spermatophyta</taxon>
        <taxon>Magnoliopsida</taxon>
        <taxon>eudicotyledons</taxon>
        <taxon>Gunneridae</taxon>
        <taxon>Pentapetalae</taxon>
        <taxon>asterids</taxon>
        <taxon>campanulids</taxon>
        <taxon>Apiales</taxon>
        <taxon>Apiaceae</taxon>
        <taxon>Apioideae</taxon>
        <taxon>apioid superclade</taxon>
        <taxon>Tordylieae</taxon>
        <taxon>Tordyliinae</taxon>
        <taxon>Heracleum</taxon>
    </lineage>
</organism>
<feature type="compositionally biased region" description="Basic and acidic residues" evidence="1">
    <location>
        <begin position="9"/>
        <end position="24"/>
    </location>
</feature>
<dbReference type="Proteomes" id="UP001237642">
    <property type="component" value="Unassembled WGS sequence"/>
</dbReference>
<name>A0AAD8J5V6_9APIA</name>
<protein>
    <submittedName>
        <fullName evidence="2">Uncharacterized protein</fullName>
    </submittedName>
</protein>